<organism evidence="9 10">
    <name type="scientific">Heracleum sosnowskyi</name>
    <dbReference type="NCBI Taxonomy" id="360622"/>
    <lineage>
        <taxon>Eukaryota</taxon>
        <taxon>Viridiplantae</taxon>
        <taxon>Streptophyta</taxon>
        <taxon>Embryophyta</taxon>
        <taxon>Tracheophyta</taxon>
        <taxon>Spermatophyta</taxon>
        <taxon>Magnoliopsida</taxon>
        <taxon>eudicotyledons</taxon>
        <taxon>Gunneridae</taxon>
        <taxon>Pentapetalae</taxon>
        <taxon>asterids</taxon>
        <taxon>campanulids</taxon>
        <taxon>Apiales</taxon>
        <taxon>Apiaceae</taxon>
        <taxon>Apioideae</taxon>
        <taxon>apioid superclade</taxon>
        <taxon>Tordylieae</taxon>
        <taxon>Tordyliinae</taxon>
        <taxon>Heracleum</taxon>
    </lineage>
</organism>
<dbReference type="PANTHER" id="PTHR31221:SF360">
    <property type="entry name" value="WRKY DOMAIN-CONTAINING PROTEIN"/>
    <property type="match status" value="1"/>
</dbReference>
<evidence type="ECO:0000256" key="5">
    <source>
        <dbReference type="ARBA" id="ARBA00023163"/>
    </source>
</evidence>
<dbReference type="InterPro" id="IPR036576">
    <property type="entry name" value="WRKY_dom_sf"/>
</dbReference>
<name>A0AAD8JLR1_9APIA</name>
<keyword evidence="3" id="KW-0805">Transcription regulation</keyword>
<dbReference type="PANTHER" id="PTHR31221">
    <property type="entry name" value="WRKY TRANSCRIPTION FACTOR PROTEIN 1-RELATED"/>
    <property type="match status" value="1"/>
</dbReference>
<dbReference type="Pfam" id="PF03106">
    <property type="entry name" value="WRKY"/>
    <property type="match status" value="1"/>
</dbReference>
<keyword evidence="4" id="KW-0238">DNA-binding</keyword>
<dbReference type="EMBL" id="JAUIZM010000001">
    <property type="protein sequence ID" value="KAK1404966.1"/>
    <property type="molecule type" value="Genomic_DNA"/>
</dbReference>
<dbReference type="InterPro" id="IPR003657">
    <property type="entry name" value="WRKY_dom"/>
</dbReference>
<evidence type="ECO:0000256" key="2">
    <source>
        <dbReference type="ARBA" id="ARBA00022737"/>
    </source>
</evidence>
<dbReference type="PROSITE" id="PS50811">
    <property type="entry name" value="WRKY"/>
    <property type="match status" value="1"/>
</dbReference>
<dbReference type="AlphaFoldDB" id="A0AAD8JLR1"/>
<gene>
    <name evidence="9" type="ORF">POM88_004571</name>
</gene>
<evidence type="ECO:0000256" key="7">
    <source>
        <dbReference type="SAM" id="MobiDB-lite"/>
    </source>
</evidence>
<evidence type="ECO:0000256" key="1">
    <source>
        <dbReference type="ARBA" id="ARBA00004123"/>
    </source>
</evidence>
<keyword evidence="6" id="KW-0539">Nucleus</keyword>
<dbReference type="GO" id="GO:0005634">
    <property type="term" value="C:nucleus"/>
    <property type="evidence" value="ECO:0007669"/>
    <property type="project" value="UniProtKB-SubCell"/>
</dbReference>
<comment type="subcellular location">
    <subcellularLocation>
        <location evidence="1">Nucleus</location>
    </subcellularLocation>
</comment>
<dbReference type="Proteomes" id="UP001237642">
    <property type="component" value="Unassembled WGS sequence"/>
</dbReference>
<evidence type="ECO:0000313" key="9">
    <source>
        <dbReference type="EMBL" id="KAK1404966.1"/>
    </source>
</evidence>
<keyword evidence="2" id="KW-0677">Repeat</keyword>
<feature type="domain" description="WRKY" evidence="8">
    <location>
        <begin position="177"/>
        <end position="241"/>
    </location>
</feature>
<evidence type="ECO:0000313" key="10">
    <source>
        <dbReference type="Proteomes" id="UP001237642"/>
    </source>
</evidence>
<evidence type="ECO:0000256" key="3">
    <source>
        <dbReference type="ARBA" id="ARBA00023015"/>
    </source>
</evidence>
<evidence type="ECO:0000256" key="6">
    <source>
        <dbReference type="ARBA" id="ARBA00023242"/>
    </source>
</evidence>
<dbReference type="Gene3D" id="2.20.25.80">
    <property type="entry name" value="WRKY domain"/>
    <property type="match status" value="1"/>
</dbReference>
<dbReference type="GO" id="GO:0003700">
    <property type="term" value="F:DNA-binding transcription factor activity"/>
    <property type="evidence" value="ECO:0007669"/>
    <property type="project" value="InterPro"/>
</dbReference>
<sequence>MNTFSALALAIVPPTDEQMQRPLIGNGKHLLHLCEVDYASLLNTWHSAGIAQIAILLTNKNPIALSLKFKPHASSNSVSGLSTSGHPLSSGFYQQKNELHEQTQNQCQFQSYVSMPLARYEMPTSKESSQYASVNMSTAKASAPSTVEYDELNQRGHSKSGNEDPQSDHRDALPSVAPDKLSDDGYNWRKYGQKLVKGCEFPRSYYKCTYPNCDVKKIFERALDGQIKEIVYKGTHDHPKPQPSRRFTAGALISIQEEKSVNASSLTGQGDTTYSQTLSADQNGTPLSSPRGVNADNVDGASPLLNTVTDDTVTIKCIYFRRTDVGSIDISPVVKPIREPRVVVQTLSEVDILDDGVNMAKKWSEAILILGIYVIPV</sequence>
<dbReference type="InterPro" id="IPR044810">
    <property type="entry name" value="WRKY_plant"/>
</dbReference>
<dbReference type="GO" id="GO:0043565">
    <property type="term" value="F:sequence-specific DNA binding"/>
    <property type="evidence" value="ECO:0007669"/>
    <property type="project" value="InterPro"/>
</dbReference>
<evidence type="ECO:0000259" key="8">
    <source>
        <dbReference type="PROSITE" id="PS50811"/>
    </source>
</evidence>
<keyword evidence="5" id="KW-0804">Transcription</keyword>
<feature type="compositionally biased region" description="Polar residues" evidence="7">
    <location>
        <begin position="262"/>
        <end position="288"/>
    </location>
</feature>
<evidence type="ECO:0000256" key="4">
    <source>
        <dbReference type="ARBA" id="ARBA00023125"/>
    </source>
</evidence>
<feature type="region of interest" description="Disordered" evidence="7">
    <location>
        <begin position="154"/>
        <end position="179"/>
    </location>
</feature>
<proteinExistence type="predicted"/>
<dbReference type="SMART" id="SM00774">
    <property type="entry name" value="WRKY"/>
    <property type="match status" value="1"/>
</dbReference>
<reference evidence="9" key="2">
    <citation type="submission" date="2023-05" db="EMBL/GenBank/DDBJ databases">
        <authorList>
            <person name="Schelkunov M.I."/>
        </authorList>
    </citation>
    <scope>NUCLEOTIDE SEQUENCE</scope>
    <source>
        <strain evidence="9">Hsosn_3</strain>
        <tissue evidence="9">Leaf</tissue>
    </source>
</reference>
<keyword evidence="10" id="KW-1185">Reference proteome</keyword>
<feature type="region of interest" description="Disordered" evidence="7">
    <location>
        <begin position="262"/>
        <end position="298"/>
    </location>
</feature>
<accession>A0AAD8JLR1</accession>
<feature type="compositionally biased region" description="Basic and acidic residues" evidence="7">
    <location>
        <begin position="160"/>
        <end position="172"/>
    </location>
</feature>
<protein>
    <submittedName>
        <fullName evidence="9">WRKY transcription factor</fullName>
    </submittedName>
</protein>
<reference evidence="9" key="1">
    <citation type="submission" date="2023-02" db="EMBL/GenBank/DDBJ databases">
        <title>Genome of toxic invasive species Heracleum sosnowskyi carries increased number of genes despite the absence of recent whole-genome duplications.</title>
        <authorList>
            <person name="Schelkunov M."/>
            <person name="Shtratnikova V."/>
            <person name="Makarenko M."/>
            <person name="Klepikova A."/>
            <person name="Omelchenko D."/>
            <person name="Novikova G."/>
            <person name="Obukhova E."/>
            <person name="Bogdanov V."/>
            <person name="Penin A."/>
            <person name="Logacheva M."/>
        </authorList>
    </citation>
    <scope>NUCLEOTIDE SEQUENCE</scope>
    <source>
        <strain evidence="9">Hsosn_3</strain>
        <tissue evidence="9">Leaf</tissue>
    </source>
</reference>
<dbReference type="SUPFAM" id="SSF118290">
    <property type="entry name" value="WRKY DNA-binding domain"/>
    <property type="match status" value="1"/>
</dbReference>
<dbReference type="FunFam" id="2.20.25.80:FF:000006">
    <property type="entry name" value="WRKY transcription factor"/>
    <property type="match status" value="1"/>
</dbReference>
<comment type="caution">
    <text evidence="9">The sequence shown here is derived from an EMBL/GenBank/DDBJ whole genome shotgun (WGS) entry which is preliminary data.</text>
</comment>